<feature type="non-terminal residue" evidence="1">
    <location>
        <position position="47"/>
    </location>
</feature>
<dbReference type="AlphaFoldDB" id="A0A4Q9QP41"/>
<reference evidence="1 2" key="1">
    <citation type="submission" date="2018-06" db="EMBL/GenBank/DDBJ databases">
        <title>Three novel Pseudomonas species isolated from symptomatic oak.</title>
        <authorList>
            <person name="Bueno-Gonzalez V."/>
            <person name="Brady C."/>
        </authorList>
    </citation>
    <scope>NUCLEOTIDE SEQUENCE [LARGE SCALE GENOMIC DNA]</scope>
    <source>
        <strain evidence="1 2">P6B</strain>
    </source>
</reference>
<dbReference type="Proteomes" id="UP000293172">
    <property type="component" value="Unassembled WGS sequence"/>
</dbReference>
<dbReference type="PANTHER" id="PTHR34319">
    <property type="entry name" value="MAJOR EXPORTED PROTEIN"/>
    <property type="match status" value="1"/>
</dbReference>
<name>A0A4Q9QP41_9GAMM</name>
<dbReference type="RefSeq" id="WP_131199487.1">
    <property type="nucleotide sequence ID" value="NZ_QJUL01000087.1"/>
</dbReference>
<dbReference type="InterPro" id="IPR036624">
    <property type="entry name" value="Hcp1-lik_sf"/>
</dbReference>
<gene>
    <name evidence="1" type="ORF">DNK44_26145</name>
</gene>
<comment type="caution">
    <text evidence="1">The sequence shown here is derived from an EMBL/GenBank/DDBJ whole genome shotgun (WGS) entry which is preliminary data.</text>
</comment>
<evidence type="ECO:0000313" key="1">
    <source>
        <dbReference type="EMBL" id="TBU81683.1"/>
    </source>
</evidence>
<dbReference type="InterPro" id="IPR008514">
    <property type="entry name" value="T6SS_Hcp"/>
</dbReference>
<proteinExistence type="predicted"/>
<organism evidence="1 2">
    <name type="scientific">Phytopseudomonas dryadis</name>
    <dbReference type="NCBI Taxonomy" id="2487520"/>
    <lineage>
        <taxon>Bacteria</taxon>
        <taxon>Pseudomonadati</taxon>
        <taxon>Pseudomonadota</taxon>
        <taxon>Gammaproteobacteria</taxon>
        <taxon>Pseudomonadales</taxon>
        <taxon>Pseudomonadaceae</taxon>
        <taxon>Phytopseudomonas</taxon>
    </lineage>
</organism>
<accession>A0A4Q9QP41</accession>
<protein>
    <submittedName>
        <fullName evidence="1">Type VI secretion system tube protein Hcp</fullName>
    </submittedName>
</protein>
<dbReference type="SUPFAM" id="SSF141452">
    <property type="entry name" value="Hcp1-like"/>
    <property type="match status" value="1"/>
</dbReference>
<dbReference type="NCBIfam" id="TIGR03344">
    <property type="entry name" value="VI_effect_Hcp1"/>
    <property type="match status" value="1"/>
</dbReference>
<dbReference type="PANTHER" id="PTHR34319:SF6">
    <property type="entry name" value="MAJOR EXPORTED PROTEIN"/>
    <property type="match status" value="1"/>
</dbReference>
<dbReference type="OrthoDB" id="5674026at2"/>
<dbReference type="EMBL" id="QJUL01000087">
    <property type="protein sequence ID" value="TBU81683.1"/>
    <property type="molecule type" value="Genomic_DNA"/>
</dbReference>
<dbReference type="Gene3D" id="2.30.110.20">
    <property type="entry name" value="Hcp1-like"/>
    <property type="match status" value="1"/>
</dbReference>
<sequence length="47" mass="5149">MSTPAYLSITGKTQGNITQGAFTADSVGNIYQEGHEDQILVQEIKHR</sequence>
<dbReference type="InterPro" id="IPR052947">
    <property type="entry name" value="T6SS_Hcp1_domain"/>
</dbReference>
<evidence type="ECO:0000313" key="2">
    <source>
        <dbReference type="Proteomes" id="UP000293172"/>
    </source>
</evidence>